<evidence type="ECO:0008006" key="3">
    <source>
        <dbReference type="Google" id="ProtNLM"/>
    </source>
</evidence>
<reference evidence="2" key="1">
    <citation type="journal article" date="2019" name="Int. J. Syst. Evol. Microbiol.">
        <title>The Global Catalogue of Microorganisms (GCM) 10K type strain sequencing project: providing services to taxonomists for standard genome sequencing and annotation.</title>
        <authorList>
            <consortium name="The Broad Institute Genomics Platform"/>
            <consortium name="The Broad Institute Genome Sequencing Center for Infectious Disease"/>
            <person name="Wu L."/>
            <person name="Ma J."/>
        </authorList>
    </citation>
    <scope>NUCLEOTIDE SEQUENCE [LARGE SCALE GENOMIC DNA]</scope>
    <source>
        <strain evidence="2">KCTC 22437</strain>
    </source>
</reference>
<dbReference type="Proteomes" id="UP001597557">
    <property type="component" value="Unassembled WGS sequence"/>
</dbReference>
<name>A0ABW5Y6F6_9SPHI</name>
<organism evidence="1 2">
    <name type="scientific">Mucilaginibacter ximonensis</name>
    <dbReference type="NCBI Taxonomy" id="538021"/>
    <lineage>
        <taxon>Bacteria</taxon>
        <taxon>Pseudomonadati</taxon>
        <taxon>Bacteroidota</taxon>
        <taxon>Sphingobacteriia</taxon>
        <taxon>Sphingobacteriales</taxon>
        <taxon>Sphingobacteriaceae</taxon>
        <taxon>Mucilaginibacter</taxon>
    </lineage>
</organism>
<accession>A0ABW5Y6F6</accession>
<sequence>MKLYISIFIIAISFSSCKLDYVTPVTAQTTNTPLDISGTTTAPMFNSKGSNDQIVKTTLTGTTLKYVYTEHVDMLVDYTRYHSAWYVNFNEDFSNSVLANMDYTTLLQWGVIANNYVPDNLNQVVTTTTDTVINKTKLVSIHFSRNFNFEQNFDNPVKAAAHADSLSKITQQVTFTTRYIPVVKGDTTGVVTYKLKFIK</sequence>
<gene>
    <name evidence="1" type="ORF">ACFS5N_00605</name>
</gene>
<evidence type="ECO:0000313" key="2">
    <source>
        <dbReference type="Proteomes" id="UP001597557"/>
    </source>
</evidence>
<dbReference type="RefSeq" id="WP_377181129.1">
    <property type="nucleotide sequence ID" value="NZ_JBHUPD010000001.1"/>
</dbReference>
<comment type="caution">
    <text evidence="1">The sequence shown here is derived from an EMBL/GenBank/DDBJ whole genome shotgun (WGS) entry which is preliminary data.</text>
</comment>
<dbReference type="PROSITE" id="PS51257">
    <property type="entry name" value="PROKAR_LIPOPROTEIN"/>
    <property type="match status" value="1"/>
</dbReference>
<protein>
    <recommendedName>
        <fullName evidence="3">Heme-binding HmuY-like protein</fullName>
    </recommendedName>
</protein>
<evidence type="ECO:0000313" key="1">
    <source>
        <dbReference type="EMBL" id="MFD2870943.1"/>
    </source>
</evidence>
<proteinExistence type="predicted"/>
<keyword evidence="2" id="KW-1185">Reference proteome</keyword>
<dbReference type="EMBL" id="JBHUPD010000001">
    <property type="protein sequence ID" value="MFD2870943.1"/>
    <property type="molecule type" value="Genomic_DNA"/>
</dbReference>